<gene>
    <name evidence="1" type="ORF">Pmani_035690</name>
</gene>
<reference evidence="1" key="1">
    <citation type="submission" date="2023-11" db="EMBL/GenBank/DDBJ databases">
        <title>Genome assemblies of two species of porcelain crab, Petrolisthes cinctipes and Petrolisthes manimaculis (Anomura: Porcellanidae).</title>
        <authorList>
            <person name="Angst P."/>
        </authorList>
    </citation>
    <scope>NUCLEOTIDE SEQUENCE</scope>
    <source>
        <strain evidence="1">PB745_02</strain>
        <tissue evidence="1">Gill</tissue>
    </source>
</reference>
<evidence type="ECO:0000313" key="1">
    <source>
        <dbReference type="EMBL" id="KAK4291483.1"/>
    </source>
</evidence>
<dbReference type="EMBL" id="JAWZYT010005136">
    <property type="protein sequence ID" value="KAK4291483.1"/>
    <property type="molecule type" value="Genomic_DNA"/>
</dbReference>
<dbReference type="Proteomes" id="UP001292094">
    <property type="component" value="Unassembled WGS sequence"/>
</dbReference>
<feature type="non-terminal residue" evidence="1">
    <location>
        <position position="1"/>
    </location>
</feature>
<evidence type="ECO:0000313" key="2">
    <source>
        <dbReference type="Proteomes" id="UP001292094"/>
    </source>
</evidence>
<dbReference type="AlphaFoldDB" id="A0AAE1TMX9"/>
<organism evidence="1 2">
    <name type="scientific">Petrolisthes manimaculis</name>
    <dbReference type="NCBI Taxonomy" id="1843537"/>
    <lineage>
        <taxon>Eukaryota</taxon>
        <taxon>Metazoa</taxon>
        <taxon>Ecdysozoa</taxon>
        <taxon>Arthropoda</taxon>
        <taxon>Crustacea</taxon>
        <taxon>Multicrustacea</taxon>
        <taxon>Malacostraca</taxon>
        <taxon>Eumalacostraca</taxon>
        <taxon>Eucarida</taxon>
        <taxon>Decapoda</taxon>
        <taxon>Pleocyemata</taxon>
        <taxon>Anomura</taxon>
        <taxon>Galatheoidea</taxon>
        <taxon>Porcellanidae</taxon>
        <taxon>Petrolisthes</taxon>
    </lineage>
</organism>
<keyword evidence="2" id="KW-1185">Reference proteome</keyword>
<comment type="caution">
    <text evidence="1">The sequence shown here is derived from an EMBL/GenBank/DDBJ whole genome shotgun (WGS) entry which is preliminary data.</text>
</comment>
<name>A0AAE1TMX9_9EUCA</name>
<proteinExistence type="predicted"/>
<protein>
    <submittedName>
        <fullName evidence="1">Uncharacterized protein</fullName>
    </submittedName>
</protein>
<accession>A0AAE1TMX9</accession>
<sequence>ISLLQICGYEVPHNDDNNRSGRFPHLYSTKTTVREWMYRCSNGRGEGRLTYRRYSQTRESSRLGYYQRRRNDRRRW</sequence>